<dbReference type="PANTHER" id="PTHR46910">
    <property type="entry name" value="TRANSCRIPTION FACTOR PDR1"/>
    <property type="match status" value="1"/>
</dbReference>
<evidence type="ECO:0000256" key="2">
    <source>
        <dbReference type="ARBA" id="ARBA00023015"/>
    </source>
</evidence>
<dbReference type="GO" id="GO:0003700">
    <property type="term" value="F:DNA-binding transcription factor activity"/>
    <property type="evidence" value="ECO:0007669"/>
    <property type="project" value="InterPro"/>
</dbReference>
<evidence type="ECO:0000259" key="8">
    <source>
        <dbReference type="SMART" id="SM00906"/>
    </source>
</evidence>
<dbReference type="InterPro" id="IPR050987">
    <property type="entry name" value="AtrR-like"/>
</dbReference>
<dbReference type="InterPro" id="IPR007219">
    <property type="entry name" value="XnlR_reg_dom"/>
</dbReference>
<dbReference type="HOGENOM" id="CLU_010813_1_1_1"/>
<dbReference type="AlphaFoldDB" id="W9YUP5"/>
<evidence type="ECO:0000313" key="10">
    <source>
        <dbReference type="Proteomes" id="UP000019484"/>
    </source>
</evidence>
<proteinExistence type="predicted"/>
<organism evidence="9 10">
    <name type="scientific">Capronia coronata CBS 617.96</name>
    <dbReference type="NCBI Taxonomy" id="1182541"/>
    <lineage>
        <taxon>Eukaryota</taxon>
        <taxon>Fungi</taxon>
        <taxon>Dikarya</taxon>
        <taxon>Ascomycota</taxon>
        <taxon>Pezizomycotina</taxon>
        <taxon>Eurotiomycetes</taxon>
        <taxon>Chaetothyriomycetidae</taxon>
        <taxon>Chaetothyriales</taxon>
        <taxon>Herpotrichiellaceae</taxon>
        <taxon>Capronia</taxon>
    </lineage>
</organism>
<feature type="region of interest" description="Disordered" evidence="6">
    <location>
        <begin position="35"/>
        <end position="64"/>
    </location>
</feature>
<evidence type="ECO:0000256" key="6">
    <source>
        <dbReference type="SAM" id="MobiDB-lite"/>
    </source>
</evidence>
<feature type="domain" description="Xylanolytic transcriptional activator regulatory" evidence="8">
    <location>
        <begin position="268"/>
        <end position="350"/>
    </location>
</feature>
<reference evidence="9 10" key="1">
    <citation type="submission" date="2013-03" db="EMBL/GenBank/DDBJ databases">
        <title>The Genome Sequence of Capronia coronata CBS 617.96.</title>
        <authorList>
            <consortium name="The Broad Institute Genomics Platform"/>
            <person name="Cuomo C."/>
            <person name="de Hoog S."/>
            <person name="Gorbushina A."/>
            <person name="Walker B."/>
            <person name="Young S.K."/>
            <person name="Zeng Q."/>
            <person name="Gargeya S."/>
            <person name="Fitzgerald M."/>
            <person name="Haas B."/>
            <person name="Abouelleil A."/>
            <person name="Allen A.W."/>
            <person name="Alvarado L."/>
            <person name="Arachchi H.M."/>
            <person name="Berlin A.M."/>
            <person name="Chapman S.B."/>
            <person name="Gainer-Dewar J."/>
            <person name="Goldberg J."/>
            <person name="Griggs A."/>
            <person name="Gujja S."/>
            <person name="Hansen M."/>
            <person name="Howarth C."/>
            <person name="Imamovic A."/>
            <person name="Ireland A."/>
            <person name="Larimer J."/>
            <person name="McCowan C."/>
            <person name="Murphy C."/>
            <person name="Pearson M."/>
            <person name="Poon T.W."/>
            <person name="Priest M."/>
            <person name="Roberts A."/>
            <person name="Saif S."/>
            <person name="Shea T."/>
            <person name="Sisk P."/>
            <person name="Sykes S."/>
            <person name="Wortman J."/>
            <person name="Nusbaum C."/>
            <person name="Birren B."/>
        </authorList>
    </citation>
    <scope>NUCLEOTIDE SEQUENCE [LARGE SCALE GENOMIC DNA]</scope>
    <source>
        <strain evidence="9 10">CBS 617.96</strain>
    </source>
</reference>
<feature type="transmembrane region" description="Helical" evidence="7">
    <location>
        <begin position="501"/>
        <end position="522"/>
    </location>
</feature>
<dbReference type="CDD" id="cd12148">
    <property type="entry name" value="fungal_TF_MHR"/>
    <property type="match status" value="1"/>
</dbReference>
<evidence type="ECO:0000256" key="7">
    <source>
        <dbReference type="SAM" id="Phobius"/>
    </source>
</evidence>
<keyword evidence="4" id="KW-0804">Transcription</keyword>
<name>W9YUP5_9EURO</name>
<gene>
    <name evidence="9" type="ORF">A1O1_06373</name>
</gene>
<dbReference type="EMBL" id="AMWN01000005">
    <property type="protein sequence ID" value="EXJ86004.1"/>
    <property type="molecule type" value="Genomic_DNA"/>
</dbReference>
<dbReference type="RefSeq" id="XP_007725442.1">
    <property type="nucleotide sequence ID" value="XM_007727252.1"/>
</dbReference>
<dbReference type="OrthoDB" id="4116913at2759"/>
<dbReference type="GO" id="GO:0006351">
    <property type="term" value="P:DNA-templated transcription"/>
    <property type="evidence" value="ECO:0007669"/>
    <property type="project" value="InterPro"/>
</dbReference>
<protein>
    <recommendedName>
        <fullName evidence="8">Xylanolytic transcriptional activator regulatory domain-containing protein</fullName>
    </recommendedName>
</protein>
<dbReference type="STRING" id="1182541.W9YUP5"/>
<evidence type="ECO:0000313" key="9">
    <source>
        <dbReference type="EMBL" id="EXJ86004.1"/>
    </source>
</evidence>
<keyword evidence="7" id="KW-0472">Membrane</keyword>
<keyword evidence="5" id="KW-0539">Nucleus</keyword>
<dbReference type="Pfam" id="PF04082">
    <property type="entry name" value="Fungal_trans"/>
    <property type="match status" value="1"/>
</dbReference>
<evidence type="ECO:0000256" key="4">
    <source>
        <dbReference type="ARBA" id="ARBA00023163"/>
    </source>
</evidence>
<dbReference type="GO" id="GO:0008270">
    <property type="term" value="F:zinc ion binding"/>
    <property type="evidence" value="ECO:0007669"/>
    <property type="project" value="InterPro"/>
</dbReference>
<evidence type="ECO:0000256" key="5">
    <source>
        <dbReference type="ARBA" id="ARBA00023242"/>
    </source>
</evidence>
<keyword evidence="10" id="KW-1185">Reference proteome</keyword>
<evidence type="ECO:0000256" key="3">
    <source>
        <dbReference type="ARBA" id="ARBA00023125"/>
    </source>
</evidence>
<sequence>MERIEQLITDNLKRRNGSLCSSTPSHRLKLTFLGENEGPSHTTLPKPITKPNDDGRPGPVEAESPSFENVGRIYCAGYKLGDINMFHGVPFLSREGQKWIGFRADENDVPIGKHEAKGPLWQNRRPAWPRASRPRTVADGRIQDLPPRAVVEKYLDLYHRSEASHAFPLADPVLFPQTLDKAYDANLTGSLDALSAKACIVSFFALAASLLGDAATESQLPPVDILDGGSSAELLFLDILNARASTEAVDALMMQAVYQFTCGHFQPLDITLSTASRFLFMLGAHLYPGEELDLLPSEPQSIETRTILHRRDLFWVCYSLDREITFRTGRPPIINDTSCDLTFPKWYLKQRAADFDGNLRFPGDLGLSLIKSKAYEKLYSPHSLQKSDAEILRDIRELDELLENWRQSHPAESRPKLSFSLETQDSLCFENMSVRYFLLQLEYYHCMTTIHQASSRCKNWAHNHRVHEGLSSSLDLALESSRSLLSFLHAADPVLVKIPNIFWVVLFYPVSATLVLFCNILLNPSSASAASDALLLRNCRDHITTQFYPHSGLSETQSLHLQSVYDFSAEVIRSAESLITQSPAAG</sequence>
<dbReference type="PANTHER" id="PTHR46910:SF37">
    <property type="entry name" value="ZN(II)2CYS6 TRANSCRIPTION FACTOR (EUROFUNG)"/>
    <property type="match status" value="1"/>
</dbReference>
<dbReference type="GO" id="GO:0005634">
    <property type="term" value="C:nucleus"/>
    <property type="evidence" value="ECO:0007669"/>
    <property type="project" value="UniProtKB-SubCell"/>
</dbReference>
<comment type="caution">
    <text evidence="9">The sequence shown here is derived from an EMBL/GenBank/DDBJ whole genome shotgun (WGS) entry which is preliminary data.</text>
</comment>
<dbReference type="SMART" id="SM00906">
    <property type="entry name" value="Fungal_trans"/>
    <property type="match status" value="1"/>
</dbReference>
<accession>W9YUP5</accession>
<dbReference type="eggNOG" id="ENOG502SKXY">
    <property type="taxonomic scope" value="Eukaryota"/>
</dbReference>
<keyword evidence="2" id="KW-0805">Transcription regulation</keyword>
<dbReference type="GeneID" id="19161241"/>
<keyword evidence="3" id="KW-0238">DNA-binding</keyword>
<evidence type="ECO:0000256" key="1">
    <source>
        <dbReference type="ARBA" id="ARBA00004123"/>
    </source>
</evidence>
<dbReference type="Proteomes" id="UP000019484">
    <property type="component" value="Unassembled WGS sequence"/>
</dbReference>
<comment type="subcellular location">
    <subcellularLocation>
        <location evidence="1">Nucleus</location>
    </subcellularLocation>
</comment>
<keyword evidence="7" id="KW-0812">Transmembrane</keyword>
<keyword evidence="7" id="KW-1133">Transmembrane helix</keyword>
<dbReference type="GO" id="GO:0003677">
    <property type="term" value="F:DNA binding"/>
    <property type="evidence" value="ECO:0007669"/>
    <property type="project" value="UniProtKB-KW"/>
</dbReference>